<evidence type="ECO:0000313" key="1">
    <source>
        <dbReference type="EMBL" id="CAB4130264.1"/>
    </source>
</evidence>
<protein>
    <submittedName>
        <fullName evidence="1">Uncharacterized protein</fullName>
    </submittedName>
</protein>
<reference evidence="1" key="1">
    <citation type="submission" date="2020-04" db="EMBL/GenBank/DDBJ databases">
        <authorList>
            <person name="Chiriac C."/>
            <person name="Salcher M."/>
            <person name="Ghai R."/>
            <person name="Kavagutti S V."/>
        </authorList>
    </citation>
    <scope>NUCLEOTIDE SEQUENCE</scope>
</reference>
<sequence length="154" mass="18023">MKKGKSCVVRGYKQIKCSYGTVDSKNLKSIYLNIQSWVKPKTHEESWSRIVSVFNKNIKTNLIEIIDNELLNEKFIVDLDLRTSGISVKKRSFMNLEVTLFLKKDIDFKSTELKNSIKNIINYIETESFKKSNYFKFYLTKSSKTKTIDKIESI</sequence>
<organism evidence="1">
    <name type="scientific">uncultured Caudovirales phage</name>
    <dbReference type="NCBI Taxonomy" id="2100421"/>
    <lineage>
        <taxon>Viruses</taxon>
        <taxon>Duplodnaviria</taxon>
        <taxon>Heunggongvirae</taxon>
        <taxon>Uroviricota</taxon>
        <taxon>Caudoviricetes</taxon>
        <taxon>Peduoviridae</taxon>
        <taxon>Maltschvirus</taxon>
        <taxon>Maltschvirus maltsch</taxon>
    </lineage>
</organism>
<accession>A0A6J5L791</accession>
<gene>
    <name evidence="1" type="ORF">UFOVP117_337</name>
</gene>
<dbReference type="EMBL" id="LR796235">
    <property type="protein sequence ID" value="CAB4130264.1"/>
    <property type="molecule type" value="Genomic_DNA"/>
</dbReference>
<proteinExistence type="predicted"/>
<name>A0A6J5L791_9CAUD</name>